<sequence length="511" mass="55798">MDESRQELRVGVVVVAYNAASTLVDTLDRIPQETLSQLSEIIISDDASHDDTFVLAREWGLRADAVKTTVVRHTKNLGYGGNQKAAYRIAIEHGLDVVVMLHGDGQYAPERLGDMLEPLESGSADAVFGSRMMLPGAARAGGMPFYKRVGNRLLTTFENGVLGTRLTEFHSGYRAYSTDLLKRIPFEANSDGFDFDTQIIAQVVHVGGVIVEVPIPTYYGDEICYVNGLQYARDVVRDVVEFKLATKGFGTQEWVPTPDEYDFKEGDGSSHAVMLAMLDALPPSRILDLGCSGGLFAERARATGHHVTGVDYMEIPGVRQRTDEFYVADLEKGLPPEVGGGYDVVVAGDVIEHLTKPAEVLRAVHAVLRPGGQLLLSVPNFGHWYPRVRVATGTFGYDRRGILDNTHVRFFTRATLRRTVRAAGFDILEESVTGLPLGAIGSEQSSRLLDSVRRVDARLTRMRPTFFGYQHVLRLTPHAEDAVFAVGLNGTAEEGPRHGAGEVSAKPVGSA</sequence>
<dbReference type="CDD" id="cd04179">
    <property type="entry name" value="DPM_DPG-synthase_like"/>
    <property type="match status" value="1"/>
</dbReference>
<dbReference type="InterPro" id="IPR050256">
    <property type="entry name" value="Glycosyltransferase_2"/>
</dbReference>
<reference evidence="3" key="1">
    <citation type="submission" date="2024-05" db="EMBL/GenBank/DDBJ databases">
        <authorList>
            <person name="Kim S."/>
            <person name="Heo J."/>
            <person name="Choi H."/>
            <person name="Choi Y."/>
            <person name="Kwon S.-W."/>
            <person name="Kim Y."/>
        </authorList>
    </citation>
    <scope>NUCLEOTIDE SEQUENCE</scope>
    <source>
        <strain evidence="3">KACC 23699</strain>
    </source>
</reference>
<dbReference type="SUPFAM" id="SSF53335">
    <property type="entry name" value="S-adenosyl-L-methionine-dependent methyltransferases"/>
    <property type="match status" value="1"/>
</dbReference>
<evidence type="ECO:0000259" key="2">
    <source>
        <dbReference type="Pfam" id="PF00535"/>
    </source>
</evidence>
<comment type="similarity">
    <text evidence="1">Belongs to the glycosyltransferase 2 family.</text>
</comment>
<gene>
    <name evidence="3" type="ORF">ABEG17_09130</name>
</gene>
<keyword evidence="3" id="KW-0808">Transferase</keyword>
<name>A0AAU7JYZ8_9MICO</name>
<proteinExistence type="inferred from homology"/>
<dbReference type="GO" id="GO:0008168">
    <property type="term" value="F:methyltransferase activity"/>
    <property type="evidence" value="ECO:0007669"/>
    <property type="project" value="UniProtKB-KW"/>
</dbReference>
<protein>
    <submittedName>
        <fullName evidence="3">Bifunctional glycosyltransferase/class I SAM-dependent methyltransferase</fullName>
    </submittedName>
</protein>
<evidence type="ECO:0000256" key="1">
    <source>
        <dbReference type="ARBA" id="ARBA00006739"/>
    </source>
</evidence>
<accession>A0AAU7JYZ8</accession>
<dbReference type="CDD" id="cd02440">
    <property type="entry name" value="AdoMet_MTases"/>
    <property type="match status" value="1"/>
</dbReference>
<dbReference type="SUPFAM" id="SSF53448">
    <property type="entry name" value="Nucleotide-diphospho-sugar transferases"/>
    <property type="match status" value="1"/>
</dbReference>
<feature type="domain" description="Glycosyltransferase 2-like" evidence="2">
    <location>
        <begin position="12"/>
        <end position="183"/>
    </location>
</feature>
<dbReference type="Pfam" id="PF00535">
    <property type="entry name" value="Glycos_transf_2"/>
    <property type="match status" value="1"/>
</dbReference>
<dbReference type="PANTHER" id="PTHR48090">
    <property type="entry name" value="UNDECAPRENYL-PHOSPHATE 4-DEOXY-4-FORMAMIDO-L-ARABINOSE TRANSFERASE-RELATED"/>
    <property type="match status" value="1"/>
</dbReference>
<dbReference type="RefSeq" id="WP_406832978.1">
    <property type="nucleotide sequence ID" value="NZ_CP157483.1"/>
</dbReference>
<dbReference type="InterPro" id="IPR001173">
    <property type="entry name" value="Glyco_trans_2-like"/>
</dbReference>
<dbReference type="Gene3D" id="3.90.550.10">
    <property type="entry name" value="Spore Coat Polysaccharide Biosynthesis Protein SpsA, Chain A"/>
    <property type="match status" value="1"/>
</dbReference>
<dbReference type="Gene3D" id="3.40.50.150">
    <property type="entry name" value="Vaccinia Virus protein VP39"/>
    <property type="match status" value="1"/>
</dbReference>
<dbReference type="PANTHER" id="PTHR48090:SF7">
    <property type="entry name" value="RFBJ PROTEIN"/>
    <property type="match status" value="1"/>
</dbReference>
<organism evidence="3">
    <name type="scientific">Pedococcus sp. KACC 23699</name>
    <dbReference type="NCBI Taxonomy" id="3149228"/>
    <lineage>
        <taxon>Bacteria</taxon>
        <taxon>Bacillati</taxon>
        <taxon>Actinomycetota</taxon>
        <taxon>Actinomycetes</taxon>
        <taxon>Micrococcales</taxon>
        <taxon>Intrasporangiaceae</taxon>
        <taxon>Pedococcus</taxon>
    </lineage>
</organism>
<keyword evidence="3" id="KW-0489">Methyltransferase</keyword>
<dbReference type="GO" id="GO:0032259">
    <property type="term" value="P:methylation"/>
    <property type="evidence" value="ECO:0007669"/>
    <property type="project" value="UniProtKB-KW"/>
</dbReference>
<dbReference type="AlphaFoldDB" id="A0AAU7JYZ8"/>
<evidence type="ECO:0000313" key="3">
    <source>
        <dbReference type="EMBL" id="XBO45476.1"/>
    </source>
</evidence>
<dbReference type="InterPro" id="IPR029063">
    <property type="entry name" value="SAM-dependent_MTases_sf"/>
</dbReference>
<dbReference type="Pfam" id="PF13489">
    <property type="entry name" value="Methyltransf_23"/>
    <property type="match status" value="1"/>
</dbReference>
<dbReference type="EMBL" id="CP157483">
    <property type="protein sequence ID" value="XBO45476.1"/>
    <property type="molecule type" value="Genomic_DNA"/>
</dbReference>
<dbReference type="InterPro" id="IPR029044">
    <property type="entry name" value="Nucleotide-diphossugar_trans"/>
</dbReference>